<evidence type="ECO:0000256" key="1">
    <source>
        <dbReference type="SAM" id="MobiDB-lite"/>
    </source>
</evidence>
<feature type="compositionally biased region" description="Basic and acidic residues" evidence="1">
    <location>
        <begin position="1"/>
        <end position="27"/>
    </location>
</feature>
<dbReference type="Proteomes" id="UP000295345">
    <property type="component" value="Unassembled WGS sequence"/>
</dbReference>
<feature type="transmembrane region" description="Helical" evidence="2">
    <location>
        <begin position="133"/>
        <end position="151"/>
    </location>
</feature>
<dbReference type="EMBL" id="SMKI01000356">
    <property type="protein sequence ID" value="TDC68932.1"/>
    <property type="molecule type" value="Genomic_DNA"/>
</dbReference>
<keyword evidence="2" id="KW-1133">Transmembrane helix</keyword>
<keyword evidence="2" id="KW-0472">Membrane</keyword>
<evidence type="ECO:0000313" key="4">
    <source>
        <dbReference type="Proteomes" id="UP000295345"/>
    </source>
</evidence>
<organism evidence="3 4">
    <name type="scientific">Streptomyces hainanensis</name>
    <dbReference type="NCBI Taxonomy" id="402648"/>
    <lineage>
        <taxon>Bacteria</taxon>
        <taxon>Bacillati</taxon>
        <taxon>Actinomycetota</taxon>
        <taxon>Actinomycetes</taxon>
        <taxon>Kitasatosporales</taxon>
        <taxon>Streptomycetaceae</taxon>
        <taxon>Streptomyces</taxon>
    </lineage>
</organism>
<dbReference type="Pfam" id="PF11241">
    <property type="entry name" value="DUF3043"/>
    <property type="match status" value="1"/>
</dbReference>
<keyword evidence="4" id="KW-1185">Reference proteome</keyword>
<feature type="transmembrane region" description="Helical" evidence="2">
    <location>
        <begin position="109"/>
        <end position="127"/>
    </location>
</feature>
<accession>A0A4R4T1Y9</accession>
<dbReference type="InterPro" id="IPR021403">
    <property type="entry name" value="DUF3043"/>
</dbReference>
<evidence type="ECO:0000256" key="2">
    <source>
        <dbReference type="SAM" id="Phobius"/>
    </source>
</evidence>
<comment type="caution">
    <text evidence="3">The sequence shown here is derived from an EMBL/GenBank/DDBJ whole genome shotgun (WGS) entry which is preliminary data.</text>
</comment>
<sequence>MFRSRSKEDQARSADAEREESRGRDPQAPKGRPTPKRSEAEALRRAVVKPPTNRREASKRAREQRRTAMSKQREALLSGDERHLPARDRGRVRRFVRDFVDTKWHVAEYFLPIAVLILVLSMLPSLAARNIALLMWLAVIVMIVFDSVLMTRRLKKQLRARFPDENLRGTTAYALMRTMQMRRMRLPRPQIKRGEEPR</sequence>
<feature type="region of interest" description="Disordered" evidence="1">
    <location>
        <begin position="1"/>
        <end position="78"/>
    </location>
</feature>
<protein>
    <submittedName>
        <fullName evidence="3">DUF3043 domain-containing protein</fullName>
    </submittedName>
</protein>
<gene>
    <name evidence="3" type="ORF">E1283_26725</name>
</gene>
<reference evidence="3 4" key="1">
    <citation type="submission" date="2019-03" db="EMBL/GenBank/DDBJ databases">
        <title>Draft genome sequences of novel Actinobacteria.</title>
        <authorList>
            <person name="Sahin N."/>
            <person name="Ay H."/>
            <person name="Saygin H."/>
        </authorList>
    </citation>
    <scope>NUCLEOTIDE SEQUENCE [LARGE SCALE GENOMIC DNA]</scope>
    <source>
        <strain evidence="3 4">DSM 41900</strain>
    </source>
</reference>
<dbReference type="RefSeq" id="WP_132820721.1">
    <property type="nucleotide sequence ID" value="NZ_SMKI01000356.1"/>
</dbReference>
<proteinExistence type="predicted"/>
<dbReference type="AlphaFoldDB" id="A0A4R4T1Y9"/>
<feature type="compositionally biased region" description="Basic and acidic residues" evidence="1">
    <location>
        <begin position="53"/>
        <end position="78"/>
    </location>
</feature>
<dbReference type="OrthoDB" id="5194448at2"/>
<evidence type="ECO:0000313" key="3">
    <source>
        <dbReference type="EMBL" id="TDC68932.1"/>
    </source>
</evidence>
<name>A0A4R4T1Y9_9ACTN</name>
<keyword evidence="2" id="KW-0812">Transmembrane</keyword>